<evidence type="ECO:0000313" key="14">
    <source>
        <dbReference type="EMBL" id="PIP21748.1"/>
    </source>
</evidence>
<dbReference type="Gene3D" id="3.65.10.10">
    <property type="entry name" value="Enolpyruvate transferase domain"/>
    <property type="match status" value="2"/>
</dbReference>
<keyword evidence="6 12" id="KW-0133">Cell shape</keyword>
<comment type="subcellular location">
    <subcellularLocation>
        <location evidence="1 12">Cytoplasm</location>
    </subcellularLocation>
</comment>
<comment type="function">
    <text evidence="12">Cell wall formation. Adds enolpyruvyl to UDP-N-acetylglucosamine.</text>
</comment>
<dbReference type="GO" id="GO:0051301">
    <property type="term" value="P:cell division"/>
    <property type="evidence" value="ECO:0007669"/>
    <property type="project" value="UniProtKB-KW"/>
</dbReference>
<keyword evidence="9 12" id="KW-0961">Cell wall biogenesis/degradation</keyword>
<evidence type="ECO:0000256" key="11">
    <source>
        <dbReference type="ARBA" id="ARBA00047527"/>
    </source>
</evidence>
<dbReference type="AlphaFoldDB" id="A0A2G9YR80"/>
<keyword evidence="5 12" id="KW-0808">Transferase</keyword>
<keyword evidence="12" id="KW-0670">Pyruvate</keyword>
<dbReference type="GO" id="GO:0005737">
    <property type="term" value="C:cytoplasm"/>
    <property type="evidence" value="ECO:0007669"/>
    <property type="project" value="UniProtKB-SubCell"/>
</dbReference>
<keyword evidence="4 12" id="KW-0132">Cell division</keyword>
<dbReference type="HAMAP" id="MF_00111">
    <property type="entry name" value="MurA"/>
    <property type="match status" value="1"/>
</dbReference>
<sequence>MAKFIISGGNKLQGRIEVLGAKNAAMKIMAAALLTDEVSILENVPDILDIETMKGILESLNVKVTRFNHTLTIDPTKIASKMPNPDLVTKMRGSVVLIGPLLARFGQVKFAQPGGCVIGARPIDTHLDALAQIGVTIEEKVGFFNFKADKLLAKKIVLKEKSVTTTENVMMAAVLNEGKTIIQNAAQEPEIEDLANFLHKMGAKISGAGTNTIEIVGVKKLKGAKHQVIADRIEAGTFALAAAVTNGELEILNFNPGHLQAFIQKMQQAGVKFQLKSSSIHILPSLAFEPVDIKTGPYPAFPTDLQAPFSVLLTQAVGKSTIYETMYEGRLRYLAELNMMGAKAKLINHHQAEIFGPTKLSGKKIKTLDLRAGATLILAALIAKGQTEISDINLIDRGYERIDERLQKLGAKISRVN</sequence>
<dbReference type="Proteomes" id="UP000231567">
    <property type="component" value="Unassembled WGS sequence"/>
</dbReference>
<feature type="binding site" evidence="12">
    <location>
        <position position="92"/>
    </location>
    <ligand>
        <name>UDP-N-acetyl-alpha-D-glucosamine</name>
        <dbReference type="ChEBI" id="CHEBI:57705"/>
    </ligand>
</feature>
<dbReference type="EC" id="2.5.1.7" evidence="12"/>
<evidence type="ECO:0000256" key="10">
    <source>
        <dbReference type="ARBA" id="ARBA00038367"/>
    </source>
</evidence>
<comment type="caution">
    <text evidence="14">The sequence shown here is derived from an EMBL/GenBank/DDBJ whole genome shotgun (WGS) entry which is preliminary data.</text>
</comment>
<feature type="modified residue" description="2-(S-cysteinyl)pyruvic acid O-phosphothioketal" evidence="12">
    <location>
        <position position="116"/>
    </location>
</feature>
<dbReference type="GO" id="GO:0009252">
    <property type="term" value="P:peptidoglycan biosynthetic process"/>
    <property type="evidence" value="ECO:0007669"/>
    <property type="project" value="UniProtKB-UniRule"/>
</dbReference>
<evidence type="ECO:0000256" key="3">
    <source>
        <dbReference type="ARBA" id="ARBA00022490"/>
    </source>
</evidence>
<evidence type="ECO:0000256" key="4">
    <source>
        <dbReference type="ARBA" id="ARBA00022618"/>
    </source>
</evidence>
<dbReference type="InterPro" id="IPR036968">
    <property type="entry name" value="Enolpyruvate_Tfrase_sf"/>
</dbReference>
<comment type="similarity">
    <text evidence="10 12">Belongs to the EPSP synthase family. MurA subfamily.</text>
</comment>
<dbReference type="NCBIfam" id="NF006873">
    <property type="entry name" value="PRK09369.1"/>
    <property type="match status" value="1"/>
</dbReference>
<feature type="domain" description="Enolpyruvate transferase" evidence="13">
    <location>
        <begin position="7"/>
        <end position="406"/>
    </location>
</feature>
<protein>
    <recommendedName>
        <fullName evidence="12">UDP-N-acetylglucosamine 1-carboxyvinyltransferase</fullName>
        <ecNumber evidence="12">2.5.1.7</ecNumber>
    </recommendedName>
    <alternativeName>
        <fullName evidence="12">Enoylpyruvate transferase</fullName>
    </alternativeName>
    <alternativeName>
        <fullName evidence="12">UDP-N-acetylglucosamine enolpyruvyl transferase</fullName>
        <shortName evidence="12">EPT</shortName>
    </alternativeName>
</protein>
<evidence type="ECO:0000259" key="13">
    <source>
        <dbReference type="Pfam" id="PF00275"/>
    </source>
</evidence>
<evidence type="ECO:0000256" key="2">
    <source>
        <dbReference type="ARBA" id="ARBA00004752"/>
    </source>
</evidence>
<proteinExistence type="inferred from homology"/>
<feature type="active site" description="Proton donor" evidence="12">
    <location>
        <position position="116"/>
    </location>
</feature>
<evidence type="ECO:0000256" key="5">
    <source>
        <dbReference type="ARBA" id="ARBA00022679"/>
    </source>
</evidence>
<comment type="pathway">
    <text evidence="2 12">Cell wall biogenesis; peptidoglycan biosynthesis.</text>
</comment>
<dbReference type="EMBL" id="PCRM01000020">
    <property type="protein sequence ID" value="PIP21748.1"/>
    <property type="molecule type" value="Genomic_DNA"/>
</dbReference>
<evidence type="ECO:0000256" key="9">
    <source>
        <dbReference type="ARBA" id="ARBA00023316"/>
    </source>
</evidence>
<dbReference type="PANTHER" id="PTHR43783:SF1">
    <property type="entry name" value="UDP-N-ACETYLGLUCOSAMINE 1-CARBOXYVINYLTRANSFERASE"/>
    <property type="match status" value="1"/>
</dbReference>
<dbReference type="GO" id="GO:0008760">
    <property type="term" value="F:UDP-N-acetylglucosamine 1-carboxyvinyltransferase activity"/>
    <property type="evidence" value="ECO:0007669"/>
    <property type="project" value="UniProtKB-UniRule"/>
</dbReference>
<dbReference type="NCBIfam" id="TIGR01072">
    <property type="entry name" value="murA"/>
    <property type="match status" value="1"/>
</dbReference>
<dbReference type="InterPro" id="IPR005750">
    <property type="entry name" value="UDP_GlcNAc_COvinyl_MurA"/>
</dbReference>
<name>A0A2G9YR80_9BACT</name>
<dbReference type="PANTHER" id="PTHR43783">
    <property type="entry name" value="UDP-N-ACETYLGLUCOSAMINE 1-CARBOXYVINYLTRANSFERASE"/>
    <property type="match status" value="1"/>
</dbReference>
<feature type="binding site" evidence="12">
    <location>
        <position position="326"/>
    </location>
    <ligand>
        <name>UDP-N-acetyl-alpha-D-glucosamine</name>
        <dbReference type="ChEBI" id="CHEBI:57705"/>
    </ligand>
</feature>
<dbReference type="Pfam" id="PF00275">
    <property type="entry name" value="EPSP_synthase"/>
    <property type="match status" value="1"/>
</dbReference>
<keyword evidence="8 12" id="KW-0131">Cell cycle</keyword>
<dbReference type="InterPro" id="IPR050068">
    <property type="entry name" value="MurA_subfamily"/>
</dbReference>
<feature type="binding site" evidence="12">
    <location>
        <position position="304"/>
    </location>
    <ligand>
        <name>UDP-N-acetyl-alpha-D-glucosamine</name>
        <dbReference type="ChEBI" id="CHEBI:57705"/>
    </ligand>
</feature>
<evidence type="ECO:0000256" key="1">
    <source>
        <dbReference type="ARBA" id="ARBA00004496"/>
    </source>
</evidence>
<dbReference type="GO" id="GO:0071555">
    <property type="term" value="P:cell wall organization"/>
    <property type="evidence" value="ECO:0007669"/>
    <property type="project" value="UniProtKB-KW"/>
</dbReference>
<dbReference type="InterPro" id="IPR013792">
    <property type="entry name" value="RNA3'P_cycl/enolpyr_Trfase_a/b"/>
</dbReference>
<dbReference type="InterPro" id="IPR001986">
    <property type="entry name" value="Enolpyruvate_Tfrase_dom"/>
</dbReference>
<feature type="binding site" evidence="12">
    <location>
        <begin position="22"/>
        <end position="23"/>
    </location>
    <ligand>
        <name>phosphoenolpyruvate</name>
        <dbReference type="ChEBI" id="CHEBI:58702"/>
    </ligand>
</feature>
<gene>
    <name evidence="12 14" type="primary">murA</name>
    <name evidence="14" type="ORF">COX39_01295</name>
</gene>
<evidence type="ECO:0000256" key="7">
    <source>
        <dbReference type="ARBA" id="ARBA00022984"/>
    </source>
</evidence>
<evidence type="ECO:0000256" key="6">
    <source>
        <dbReference type="ARBA" id="ARBA00022960"/>
    </source>
</evidence>
<dbReference type="GO" id="GO:0008360">
    <property type="term" value="P:regulation of cell shape"/>
    <property type="evidence" value="ECO:0007669"/>
    <property type="project" value="UniProtKB-KW"/>
</dbReference>
<dbReference type="GO" id="GO:0019277">
    <property type="term" value="P:UDP-N-acetylgalactosamine biosynthetic process"/>
    <property type="evidence" value="ECO:0007669"/>
    <property type="project" value="InterPro"/>
</dbReference>
<keyword evidence="7 12" id="KW-0573">Peptidoglycan synthesis</keyword>
<evidence type="ECO:0000256" key="8">
    <source>
        <dbReference type="ARBA" id="ARBA00023306"/>
    </source>
</evidence>
<keyword evidence="3 12" id="KW-0963">Cytoplasm</keyword>
<organism evidence="14 15">
    <name type="scientific">Candidatus Nealsonbacteria bacterium CG23_combo_of_CG06-09_8_20_14_all_40_13</name>
    <dbReference type="NCBI Taxonomy" id="1974724"/>
    <lineage>
        <taxon>Bacteria</taxon>
        <taxon>Candidatus Nealsoniibacteriota</taxon>
    </lineage>
</organism>
<evidence type="ECO:0000313" key="15">
    <source>
        <dbReference type="Proteomes" id="UP000231567"/>
    </source>
</evidence>
<accession>A0A2G9YR80</accession>
<dbReference type="SUPFAM" id="SSF55205">
    <property type="entry name" value="EPT/RTPC-like"/>
    <property type="match status" value="1"/>
</dbReference>
<comment type="catalytic activity">
    <reaction evidence="11 12">
        <text>phosphoenolpyruvate + UDP-N-acetyl-alpha-D-glucosamine = UDP-N-acetyl-3-O-(1-carboxyvinyl)-alpha-D-glucosamine + phosphate</text>
        <dbReference type="Rhea" id="RHEA:18681"/>
        <dbReference type="ChEBI" id="CHEBI:43474"/>
        <dbReference type="ChEBI" id="CHEBI:57705"/>
        <dbReference type="ChEBI" id="CHEBI:58702"/>
        <dbReference type="ChEBI" id="CHEBI:68483"/>
        <dbReference type="EC" id="2.5.1.7"/>
    </reaction>
</comment>
<dbReference type="UniPathway" id="UPA00219"/>
<evidence type="ECO:0000256" key="12">
    <source>
        <dbReference type="HAMAP-Rule" id="MF_00111"/>
    </source>
</evidence>
<comment type="caution">
    <text evidence="12">Lacks conserved residue(s) required for the propagation of feature annotation.</text>
</comment>
<reference evidence="14 15" key="1">
    <citation type="submission" date="2017-09" db="EMBL/GenBank/DDBJ databases">
        <title>Depth-based differentiation of microbial function through sediment-hosted aquifers and enrichment of novel symbionts in the deep terrestrial subsurface.</title>
        <authorList>
            <person name="Probst A.J."/>
            <person name="Ladd B."/>
            <person name="Jarett J.K."/>
            <person name="Geller-Mcgrath D.E."/>
            <person name="Sieber C.M."/>
            <person name="Emerson J.B."/>
            <person name="Anantharaman K."/>
            <person name="Thomas B.C."/>
            <person name="Malmstrom R."/>
            <person name="Stieglmeier M."/>
            <person name="Klingl A."/>
            <person name="Woyke T."/>
            <person name="Ryan C.M."/>
            <person name="Banfield J.F."/>
        </authorList>
    </citation>
    <scope>NUCLEOTIDE SEQUENCE [LARGE SCALE GENOMIC DNA]</scope>
    <source>
        <strain evidence="14">CG23_combo_of_CG06-09_8_20_14_all_40_13</strain>
    </source>
</reference>
<dbReference type="CDD" id="cd01555">
    <property type="entry name" value="UdpNAET"/>
    <property type="match status" value="1"/>
</dbReference>